<dbReference type="PANTHER" id="PTHR42685">
    <property type="entry name" value="GERANYLGERANYL DIPHOSPHATE REDUCTASE"/>
    <property type="match status" value="1"/>
</dbReference>
<keyword evidence="3" id="KW-1185">Reference proteome</keyword>
<accession>A0A7I7K3J7</accession>
<dbReference type="Gene3D" id="3.50.50.60">
    <property type="entry name" value="FAD/NAD(P)-binding domain"/>
    <property type="match status" value="1"/>
</dbReference>
<dbReference type="KEGG" id="mdu:MDUV_34930"/>
<protein>
    <submittedName>
        <fullName evidence="2">Oxidoreductase</fullName>
    </submittedName>
</protein>
<name>A0A7I7K3J7_9MYCO</name>
<evidence type="ECO:0000313" key="3">
    <source>
        <dbReference type="Proteomes" id="UP000467006"/>
    </source>
</evidence>
<dbReference type="AlphaFoldDB" id="A0A7I7K3J7"/>
<reference evidence="2 3" key="1">
    <citation type="journal article" date="2019" name="Emerg. Microbes Infect.">
        <title>Comprehensive subspecies identification of 175 nontuberculous mycobacteria species based on 7547 genomic profiles.</title>
        <authorList>
            <person name="Matsumoto Y."/>
            <person name="Kinjo T."/>
            <person name="Motooka D."/>
            <person name="Nabeya D."/>
            <person name="Jung N."/>
            <person name="Uechi K."/>
            <person name="Horii T."/>
            <person name="Iida T."/>
            <person name="Fujita J."/>
            <person name="Nakamura S."/>
        </authorList>
    </citation>
    <scope>NUCLEOTIDE SEQUENCE [LARGE SCALE GENOMIC DNA]</scope>
    <source>
        <strain evidence="2 3">JCM 6396</strain>
    </source>
</reference>
<sequence length="327" mass="34685">MATAIHAARAGLQVTVVEQRRGPIDKACGEGLMPHAVRRLRALGPLPQGRPFDGITYLDDRRSVSAAFADGPGLGVRRTALHAALLTHAADAGVTFVQQRAGAVAQDEAAVTVNGLRARYLVAADGLLSPIRAQLGLTLPPARPRRWGIKRHVSVAPWSDRVEVYWSPDPAVGEAYVTPLSDDCVGVAMLSSRQAPFDEHLSAFAPLRARLAGRPHAPDRAAGPLRQRVRARASGRVLLVGDAAGYVDALTGEGVGLAFAAAEWAVTCVVADRPGDYDAGWRRMSRRYRWLTVGLLRAATSPLRSLIVPAAGHLPSGFAGAVHLLAD</sequence>
<dbReference type="InterPro" id="IPR002938">
    <property type="entry name" value="FAD-bd"/>
</dbReference>
<organism evidence="2 3">
    <name type="scientific">Mycolicibacterium duvalii</name>
    <dbReference type="NCBI Taxonomy" id="39688"/>
    <lineage>
        <taxon>Bacteria</taxon>
        <taxon>Bacillati</taxon>
        <taxon>Actinomycetota</taxon>
        <taxon>Actinomycetes</taxon>
        <taxon>Mycobacteriales</taxon>
        <taxon>Mycobacteriaceae</taxon>
        <taxon>Mycolicibacterium</taxon>
    </lineage>
</organism>
<evidence type="ECO:0000259" key="1">
    <source>
        <dbReference type="Pfam" id="PF01494"/>
    </source>
</evidence>
<gene>
    <name evidence="2" type="ORF">MDUV_34930</name>
</gene>
<dbReference type="Pfam" id="PF01494">
    <property type="entry name" value="FAD_binding_3"/>
    <property type="match status" value="1"/>
</dbReference>
<dbReference type="SUPFAM" id="SSF51905">
    <property type="entry name" value="FAD/NAD(P)-binding domain"/>
    <property type="match status" value="1"/>
</dbReference>
<dbReference type="Proteomes" id="UP000467006">
    <property type="component" value="Chromosome"/>
</dbReference>
<feature type="domain" description="FAD-binding" evidence="1">
    <location>
        <begin position="4"/>
        <end position="258"/>
    </location>
</feature>
<evidence type="ECO:0000313" key="2">
    <source>
        <dbReference type="EMBL" id="BBX18633.1"/>
    </source>
</evidence>
<dbReference type="InterPro" id="IPR036188">
    <property type="entry name" value="FAD/NAD-bd_sf"/>
</dbReference>
<dbReference type="InterPro" id="IPR050407">
    <property type="entry name" value="Geranylgeranyl_reductase"/>
</dbReference>
<dbReference type="EMBL" id="AP022563">
    <property type="protein sequence ID" value="BBX18633.1"/>
    <property type="molecule type" value="Genomic_DNA"/>
</dbReference>
<proteinExistence type="predicted"/>
<dbReference type="GO" id="GO:0071949">
    <property type="term" value="F:FAD binding"/>
    <property type="evidence" value="ECO:0007669"/>
    <property type="project" value="InterPro"/>
</dbReference>
<dbReference type="PANTHER" id="PTHR42685:SF19">
    <property type="entry name" value="POSSIBLE OXIDOREDUCTASE"/>
    <property type="match status" value="1"/>
</dbReference>
<dbReference type="PRINTS" id="PR00420">
    <property type="entry name" value="RNGMNOXGNASE"/>
</dbReference>